<keyword evidence="5 6" id="KW-0472">Membrane</keyword>
<dbReference type="RefSeq" id="WP_082051897.1">
    <property type="nucleotide sequence ID" value="NZ_JBFQGM010000013.1"/>
</dbReference>
<proteinExistence type="inferred from homology"/>
<dbReference type="EMBL" id="JBFQGM010000013">
    <property type="protein sequence ID" value="MFL9464630.1"/>
    <property type="molecule type" value="Genomic_DNA"/>
</dbReference>
<evidence type="ECO:0000256" key="4">
    <source>
        <dbReference type="ARBA" id="ARBA00022989"/>
    </source>
</evidence>
<dbReference type="InterPro" id="IPR050638">
    <property type="entry name" value="AA-Vitamin_Transporters"/>
</dbReference>
<evidence type="ECO:0000256" key="6">
    <source>
        <dbReference type="SAM" id="Phobius"/>
    </source>
</evidence>
<feature type="domain" description="EamA" evidence="7">
    <location>
        <begin position="18"/>
        <end position="152"/>
    </location>
</feature>
<name>A0ABW8WUY4_9CYAN</name>
<feature type="transmembrane region" description="Helical" evidence="6">
    <location>
        <begin position="304"/>
        <end position="324"/>
    </location>
</feature>
<sequence length="326" mass="35195">MIDNNFNIFLIFSGTDFKGEIAALSAACLWAVASTIYGRLGERIPPLQLNLLKGIIAIAFLLLSIPITGEWLPNITVLPLCLLLTSGIVGISLGDTAFLAAINYLGARRVLVIGTLAPPIAAILALIFLQEKINLSAWCGILLTVLGVAWVITERTPDEGTRTRETKETGNVAAPLFASPFWKGIGFSLLAVITNATGMVLSRAAFIDRSINPLWAALLRLSAAELVLLIWFTLRNRQGNYKGKTLHSRQFVMTAIFASFCGTFLGIWLQQTAVKFTAAGIATTLMQTSPLFVIPLAKFMGERVSLRAIAGAVVAIVGVGWLFYLK</sequence>
<feature type="domain" description="EamA" evidence="7">
    <location>
        <begin position="183"/>
        <end position="323"/>
    </location>
</feature>
<accession>A0ABW8WUY4</accession>
<gene>
    <name evidence="8" type="ORF">AB0759_28920</name>
</gene>
<evidence type="ECO:0000313" key="8">
    <source>
        <dbReference type="EMBL" id="MFL9464630.1"/>
    </source>
</evidence>
<feature type="transmembrane region" description="Helical" evidence="6">
    <location>
        <begin position="135"/>
        <end position="152"/>
    </location>
</feature>
<evidence type="ECO:0000256" key="5">
    <source>
        <dbReference type="ARBA" id="ARBA00023136"/>
    </source>
</evidence>
<reference evidence="8 9" key="1">
    <citation type="submission" date="2024-07" db="EMBL/GenBank/DDBJ databases">
        <authorList>
            <person name="Tripathy S."/>
        </authorList>
    </citation>
    <scope>NUCLEOTIDE SEQUENCE [LARGE SCALE GENOMIC DNA]</scope>
    <source>
        <strain evidence="8 9">VB-61278_2</strain>
    </source>
</reference>
<protein>
    <submittedName>
        <fullName evidence="8">DMT family transporter</fullName>
    </submittedName>
</protein>
<evidence type="ECO:0000259" key="7">
    <source>
        <dbReference type="Pfam" id="PF00892"/>
    </source>
</evidence>
<feature type="transmembrane region" description="Helical" evidence="6">
    <location>
        <begin position="251"/>
        <end position="270"/>
    </location>
</feature>
<keyword evidence="4 6" id="KW-1133">Transmembrane helix</keyword>
<evidence type="ECO:0000256" key="3">
    <source>
        <dbReference type="ARBA" id="ARBA00022692"/>
    </source>
</evidence>
<feature type="transmembrane region" description="Helical" evidence="6">
    <location>
        <begin position="50"/>
        <end position="69"/>
    </location>
</feature>
<dbReference type="PANTHER" id="PTHR32322:SF9">
    <property type="entry name" value="AMINO-ACID METABOLITE EFFLUX PUMP-RELATED"/>
    <property type="match status" value="1"/>
</dbReference>
<feature type="transmembrane region" description="Helical" evidence="6">
    <location>
        <begin position="75"/>
        <end position="98"/>
    </location>
</feature>
<feature type="transmembrane region" description="Helical" evidence="6">
    <location>
        <begin position="276"/>
        <end position="297"/>
    </location>
</feature>
<feature type="transmembrane region" description="Helical" evidence="6">
    <location>
        <begin position="213"/>
        <end position="231"/>
    </location>
</feature>
<dbReference type="SUPFAM" id="SSF103481">
    <property type="entry name" value="Multidrug resistance efflux transporter EmrE"/>
    <property type="match status" value="2"/>
</dbReference>
<keyword evidence="9" id="KW-1185">Reference proteome</keyword>
<dbReference type="InterPro" id="IPR037185">
    <property type="entry name" value="EmrE-like"/>
</dbReference>
<comment type="similarity">
    <text evidence="2">Belongs to the EamA transporter family.</text>
</comment>
<keyword evidence="3 6" id="KW-0812">Transmembrane</keyword>
<comment type="subcellular location">
    <subcellularLocation>
        <location evidence="1">Membrane</location>
        <topology evidence="1">Multi-pass membrane protein</topology>
    </subcellularLocation>
</comment>
<organism evidence="8 9">
    <name type="scientific">Scytonema tolypothrichoides VB-61278_2</name>
    <dbReference type="NCBI Taxonomy" id="3232314"/>
    <lineage>
        <taxon>Bacteria</taxon>
        <taxon>Bacillati</taxon>
        <taxon>Cyanobacteriota</taxon>
        <taxon>Cyanophyceae</taxon>
        <taxon>Nostocales</taxon>
        <taxon>Scytonemataceae</taxon>
        <taxon>Scytonema</taxon>
    </lineage>
</organism>
<dbReference type="Proteomes" id="UP001628874">
    <property type="component" value="Unassembled WGS sequence"/>
</dbReference>
<evidence type="ECO:0000313" key="9">
    <source>
        <dbReference type="Proteomes" id="UP001628874"/>
    </source>
</evidence>
<comment type="caution">
    <text evidence="8">The sequence shown here is derived from an EMBL/GenBank/DDBJ whole genome shotgun (WGS) entry which is preliminary data.</text>
</comment>
<evidence type="ECO:0000256" key="1">
    <source>
        <dbReference type="ARBA" id="ARBA00004141"/>
    </source>
</evidence>
<dbReference type="Pfam" id="PF00892">
    <property type="entry name" value="EamA"/>
    <property type="match status" value="2"/>
</dbReference>
<dbReference type="InterPro" id="IPR000620">
    <property type="entry name" value="EamA_dom"/>
</dbReference>
<dbReference type="PANTHER" id="PTHR32322">
    <property type="entry name" value="INNER MEMBRANE TRANSPORTER"/>
    <property type="match status" value="1"/>
</dbReference>
<feature type="transmembrane region" description="Helical" evidence="6">
    <location>
        <begin position="110"/>
        <end position="129"/>
    </location>
</feature>
<feature type="transmembrane region" description="Helical" evidence="6">
    <location>
        <begin position="20"/>
        <end position="38"/>
    </location>
</feature>
<evidence type="ECO:0000256" key="2">
    <source>
        <dbReference type="ARBA" id="ARBA00007362"/>
    </source>
</evidence>